<gene>
    <name evidence="2" type="ORF">Dbus_chr2Rg2349</name>
</gene>
<evidence type="ECO:0000313" key="3">
    <source>
        <dbReference type="Proteomes" id="UP000494163"/>
    </source>
</evidence>
<dbReference type="OMA" id="YMMDKSD"/>
<accession>A0A0M4EXM2</accession>
<evidence type="ECO:0000313" key="2">
    <source>
        <dbReference type="EMBL" id="ALC42770.1"/>
    </source>
</evidence>
<dbReference type="OrthoDB" id="7881127at2759"/>
<dbReference type="Proteomes" id="UP000494163">
    <property type="component" value="Chromosome 2R"/>
</dbReference>
<reference evidence="2 3" key="1">
    <citation type="submission" date="2015-08" db="EMBL/GenBank/DDBJ databases">
        <title>Ancestral chromatin configuration constrains chromatin evolution on differentiating sex chromosomes in Drosophila.</title>
        <authorList>
            <person name="Zhou Q."/>
            <person name="Bachtrog D."/>
        </authorList>
    </citation>
    <scope>NUCLEOTIDE SEQUENCE [LARGE SCALE GENOMIC DNA]</scope>
    <source>
        <tissue evidence="2">Whole larvae</tissue>
    </source>
</reference>
<keyword evidence="1" id="KW-0175">Coiled coil</keyword>
<evidence type="ECO:0000256" key="1">
    <source>
        <dbReference type="SAM" id="Coils"/>
    </source>
</evidence>
<organism evidence="2 3">
    <name type="scientific">Drosophila busckii</name>
    <name type="common">Fruit fly</name>
    <dbReference type="NCBI Taxonomy" id="30019"/>
    <lineage>
        <taxon>Eukaryota</taxon>
        <taxon>Metazoa</taxon>
        <taxon>Ecdysozoa</taxon>
        <taxon>Arthropoda</taxon>
        <taxon>Hexapoda</taxon>
        <taxon>Insecta</taxon>
        <taxon>Pterygota</taxon>
        <taxon>Neoptera</taxon>
        <taxon>Endopterygota</taxon>
        <taxon>Diptera</taxon>
        <taxon>Brachycera</taxon>
        <taxon>Muscomorpha</taxon>
        <taxon>Ephydroidea</taxon>
        <taxon>Drosophilidae</taxon>
        <taxon>Drosophila</taxon>
    </lineage>
</organism>
<dbReference type="EMBL" id="CP012524">
    <property type="protein sequence ID" value="ALC42770.1"/>
    <property type="molecule type" value="Genomic_DNA"/>
</dbReference>
<dbReference type="AlphaFoldDB" id="A0A0M4EXM2"/>
<feature type="coiled-coil region" evidence="1">
    <location>
        <begin position="61"/>
        <end position="88"/>
    </location>
</feature>
<protein>
    <submittedName>
        <fullName evidence="2">CG14684</fullName>
    </submittedName>
</protein>
<keyword evidence="3" id="KW-1185">Reference proteome</keyword>
<sequence length="134" mass="15857">MYRTRVRNMAHPGIRQFILRTAVLNYLGKSLQFQWADWQNQHMHQRSVQEEIAKATEQATLDQVLVARAALEQTIEELREKVLATHKLLLREYNDLYSYMMDKRDLWDSPEYFKAKTALTTANQNLKLFIAVDN</sequence>
<proteinExistence type="predicted"/>
<name>A0A0M4EXM2_DROBS</name>